<dbReference type="eggNOG" id="KOG0014">
    <property type="taxonomic scope" value="Eukaryota"/>
</dbReference>
<keyword evidence="2" id="KW-0805">Transcription regulation</keyword>
<keyword evidence="3" id="KW-0238">DNA-binding</keyword>
<evidence type="ECO:0000313" key="10">
    <source>
        <dbReference type="Proteomes" id="UP000009131"/>
    </source>
</evidence>
<evidence type="ECO:0000256" key="1">
    <source>
        <dbReference type="ARBA" id="ARBA00004123"/>
    </source>
</evidence>
<evidence type="ECO:0000256" key="5">
    <source>
        <dbReference type="ARBA" id="ARBA00023242"/>
    </source>
</evidence>
<feature type="region of interest" description="Disordered" evidence="7">
    <location>
        <begin position="262"/>
        <end position="356"/>
    </location>
</feature>
<reference evidence="9 10" key="1">
    <citation type="journal article" date="2011" name="J. Gen. Appl. Microbiol.">
        <title>Draft genome sequencing of the enigmatic basidiomycete Mixia osmundae.</title>
        <authorList>
            <person name="Nishida H."/>
            <person name="Nagatsuka Y."/>
            <person name="Sugiyama J."/>
        </authorList>
    </citation>
    <scope>NUCLEOTIDE SEQUENCE [LARGE SCALE GENOMIC DNA]</scope>
    <source>
        <strain evidence="10">CBS 9802 / IAM 14324 / JCM 22182 / KY 12970</strain>
    </source>
</reference>
<proteinExistence type="inferred from homology"/>
<feature type="compositionally biased region" description="Polar residues" evidence="7">
    <location>
        <begin position="314"/>
        <end position="333"/>
    </location>
</feature>
<comment type="similarity">
    <text evidence="6">Belongs to the MEF2 family.</text>
</comment>
<dbReference type="PROSITE" id="PS00350">
    <property type="entry name" value="MADS_BOX_1"/>
    <property type="match status" value="1"/>
</dbReference>
<feature type="compositionally biased region" description="Basic residues" evidence="7">
    <location>
        <begin position="468"/>
        <end position="477"/>
    </location>
</feature>
<reference evidence="9 10" key="2">
    <citation type="journal article" date="2012" name="Open Biol.">
        <title>Characteristics of nucleosomes and linker DNA regions on the genome of the basidiomycete Mixia osmundae revealed by mono- and dinucleosome mapping.</title>
        <authorList>
            <person name="Nishida H."/>
            <person name="Kondo S."/>
            <person name="Matsumoto T."/>
            <person name="Suzuki Y."/>
            <person name="Yoshikawa H."/>
            <person name="Taylor T.D."/>
            <person name="Sugiyama J."/>
        </authorList>
    </citation>
    <scope>NUCLEOTIDE SEQUENCE [LARGE SCALE GENOMIC DNA]</scope>
    <source>
        <strain evidence="10">CBS 9802 / IAM 14324 / JCM 22182 / KY 12970</strain>
    </source>
</reference>
<feature type="region of interest" description="Disordered" evidence="7">
    <location>
        <begin position="202"/>
        <end position="231"/>
    </location>
</feature>
<dbReference type="PROSITE" id="PS50066">
    <property type="entry name" value="MADS_BOX_2"/>
    <property type="match status" value="1"/>
</dbReference>
<feature type="region of interest" description="Disordered" evidence="7">
    <location>
        <begin position="96"/>
        <end position="130"/>
    </location>
</feature>
<dbReference type="AlphaFoldDB" id="G7E9P2"/>
<dbReference type="GO" id="GO:0000977">
    <property type="term" value="F:RNA polymerase II transcription regulatory region sequence-specific DNA binding"/>
    <property type="evidence" value="ECO:0007669"/>
    <property type="project" value="InterPro"/>
</dbReference>
<dbReference type="GO" id="GO:0046983">
    <property type="term" value="F:protein dimerization activity"/>
    <property type="evidence" value="ECO:0007669"/>
    <property type="project" value="InterPro"/>
</dbReference>
<evidence type="ECO:0000256" key="2">
    <source>
        <dbReference type="ARBA" id="ARBA00023015"/>
    </source>
</evidence>
<evidence type="ECO:0000259" key="8">
    <source>
        <dbReference type="PROSITE" id="PS50066"/>
    </source>
</evidence>
<dbReference type="RefSeq" id="XP_014568597.1">
    <property type="nucleotide sequence ID" value="XM_014713111.1"/>
</dbReference>
<dbReference type="OrthoDB" id="1898716at2759"/>
<dbReference type="CDD" id="cd00265">
    <property type="entry name" value="MADS_MEF2_like"/>
    <property type="match status" value="1"/>
</dbReference>
<feature type="compositionally biased region" description="Low complexity" evidence="7">
    <location>
        <begin position="96"/>
        <end position="106"/>
    </location>
</feature>
<evidence type="ECO:0000313" key="9">
    <source>
        <dbReference type="EMBL" id="GAA99361.1"/>
    </source>
</evidence>
<name>G7E9P2_MIXOS</name>
<dbReference type="STRING" id="764103.G7E9P2"/>
<dbReference type="InterPro" id="IPR050142">
    <property type="entry name" value="MADS-box/MEF2_TF"/>
</dbReference>
<keyword evidence="5" id="KW-0539">Nucleus</keyword>
<dbReference type="InParanoid" id="G7E9P2"/>
<comment type="caution">
    <text evidence="9">The sequence shown here is derived from an EMBL/GenBank/DDBJ whole genome shotgun (WGS) entry which is preliminary data.</text>
</comment>
<evidence type="ECO:0000256" key="7">
    <source>
        <dbReference type="SAM" id="MobiDB-lite"/>
    </source>
</evidence>
<dbReference type="Proteomes" id="UP000009131">
    <property type="component" value="Unassembled WGS sequence"/>
</dbReference>
<feature type="region of interest" description="Disordered" evidence="7">
    <location>
        <begin position="423"/>
        <end position="477"/>
    </location>
</feature>
<dbReference type="EMBL" id="BABT02000220">
    <property type="protein sequence ID" value="GAA99361.1"/>
    <property type="molecule type" value="Genomic_DNA"/>
</dbReference>
<protein>
    <recommendedName>
        <fullName evidence="8">MADS-box domain-containing protein</fullName>
    </recommendedName>
</protein>
<keyword evidence="4" id="KW-0804">Transcription</keyword>
<dbReference type="GO" id="GO:0045944">
    <property type="term" value="P:positive regulation of transcription by RNA polymerase II"/>
    <property type="evidence" value="ECO:0007669"/>
    <property type="project" value="InterPro"/>
</dbReference>
<feature type="compositionally biased region" description="Acidic residues" evidence="7">
    <location>
        <begin position="119"/>
        <end position="130"/>
    </location>
</feature>
<dbReference type="HOGENOM" id="CLU_572489_0_0_1"/>
<feature type="compositionally biased region" description="Low complexity" evidence="7">
    <location>
        <begin position="454"/>
        <end position="464"/>
    </location>
</feature>
<evidence type="ECO:0000256" key="4">
    <source>
        <dbReference type="ARBA" id="ARBA00023163"/>
    </source>
</evidence>
<organism evidence="9 10">
    <name type="scientific">Mixia osmundae (strain CBS 9802 / IAM 14324 / JCM 22182 / KY 12970)</name>
    <dbReference type="NCBI Taxonomy" id="764103"/>
    <lineage>
        <taxon>Eukaryota</taxon>
        <taxon>Fungi</taxon>
        <taxon>Dikarya</taxon>
        <taxon>Basidiomycota</taxon>
        <taxon>Pucciniomycotina</taxon>
        <taxon>Mixiomycetes</taxon>
        <taxon>Mixiales</taxon>
        <taxon>Mixiaceae</taxon>
        <taxon>Mixia</taxon>
    </lineage>
</organism>
<accession>G7E9P2</accession>
<dbReference type="SMART" id="SM00432">
    <property type="entry name" value="MADS"/>
    <property type="match status" value="1"/>
</dbReference>
<dbReference type="SUPFAM" id="SSF55455">
    <property type="entry name" value="SRF-like"/>
    <property type="match status" value="1"/>
</dbReference>
<sequence length="477" mass="51178">MGRRKIQILPLQDDRNRAVTFQKRKNGLMKKAYELSVLCSCDVAVIVFNQNGKLYQFASNGHIDDIMLHYADSKEAFESRGPEDYAAGAQSTLLTSSAPAASGSSTRRNTRARLAEASDGSDGEDDELSDEPIENVSLPAHQQAMAMSGLAGGPSYAQGSPFANDAIYAMPAVGGPQWNNFAQSRGGQQPYTQQQVHPVYAQPNQHSQAQQQQYSSYLSRPPPPPHSLSESYAHAPTIYNRMPYSGLPSAFGSGSAPLAGPAGFGVRSESPRLSSLRQPEGQQPVSQQQRFDSPQPMSDPEAARQDPQRRPLYRTNSGRSDAATTAHGSGSQRESPKPRLSLDIPAENASPSPALNGIRHQAATDEMLSDGAAVITPVSASTAAAAIMLATEKTPDGDARYREAISALFPNFSTDEDLQSVLANSARQAAAEQHEEGQGPSTEFRWPSDAKPVAAESTEGATAEGQDRRKRPKREAT</sequence>
<dbReference type="InterPro" id="IPR002100">
    <property type="entry name" value="TF_MADSbox"/>
</dbReference>
<dbReference type="Pfam" id="PF00319">
    <property type="entry name" value="SRF-TF"/>
    <property type="match status" value="1"/>
</dbReference>
<evidence type="ECO:0000256" key="3">
    <source>
        <dbReference type="ARBA" id="ARBA00023125"/>
    </source>
</evidence>
<dbReference type="InterPro" id="IPR033896">
    <property type="entry name" value="MEF2-like_N"/>
</dbReference>
<dbReference type="InterPro" id="IPR036879">
    <property type="entry name" value="TF_MADSbox_sf"/>
</dbReference>
<feature type="compositionally biased region" description="Low complexity" evidence="7">
    <location>
        <begin position="202"/>
        <end position="219"/>
    </location>
</feature>
<feature type="domain" description="MADS-box" evidence="8">
    <location>
        <begin position="1"/>
        <end position="61"/>
    </location>
</feature>
<comment type="subcellular location">
    <subcellularLocation>
        <location evidence="1">Nucleus</location>
    </subcellularLocation>
</comment>
<evidence type="ECO:0000256" key="6">
    <source>
        <dbReference type="ARBA" id="ARBA00025805"/>
    </source>
</evidence>
<feature type="compositionally biased region" description="Low complexity" evidence="7">
    <location>
        <begin position="278"/>
        <end position="289"/>
    </location>
</feature>
<dbReference type="PANTHER" id="PTHR48019">
    <property type="entry name" value="SERUM RESPONSE FACTOR HOMOLOG"/>
    <property type="match status" value="1"/>
</dbReference>
<gene>
    <name evidence="9" type="primary">Mo06057</name>
    <name evidence="9" type="ORF">E5Q_06057</name>
</gene>
<keyword evidence="10" id="KW-1185">Reference proteome</keyword>
<dbReference type="GO" id="GO:0005634">
    <property type="term" value="C:nucleus"/>
    <property type="evidence" value="ECO:0007669"/>
    <property type="project" value="UniProtKB-SubCell"/>
</dbReference>
<dbReference type="PRINTS" id="PR00404">
    <property type="entry name" value="MADSDOMAIN"/>
</dbReference>
<dbReference type="Gene3D" id="3.40.1810.10">
    <property type="entry name" value="Transcription factor, MADS-box"/>
    <property type="match status" value="1"/>
</dbReference>